<dbReference type="EMBL" id="MN739457">
    <property type="protein sequence ID" value="QHT05621.1"/>
    <property type="molecule type" value="Genomic_DNA"/>
</dbReference>
<accession>A0A6C0CME3</accession>
<protein>
    <submittedName>
        <fullName evidence="1">Uncharacterized protein</fullName>
    </submittedName>
</protein>
<reference evidence="1" key="1">
    <citation type="journal article" date="2020" name="Nature">
        <title>Giant virus diversity and host interactions through global metagenomics.</title>
        <authorList>
            <person name="Schulz F."/>
            <person name="Roux S."/>
            <person name="Paez-Espino D."/>
            <person name="Jungbluth S."/>
            <person name="Walsh D.A."/>
            <person name="Denef V.J."/>
            <person name="McMahon K.D."/>
            <person name="Konstantinidis K.T."/>
            <person name="Eloe-Fadrosh E.A."/>
            <person name="Kyrpides N.C."/>
            <person name="Woyke T."/>
        </authorList>
    </citation>
    <scope>NUCLEOTIDE SEQUENCE</scope>
    <source>
        <strain evidence="1">GVMAG-M-3300021389-45</strain>
    </source>
</reference>
<evidence type="ECO:0000313" key="1">
    <source>
        <dbReference type="EMBL" id="QHT05621.1"/>
    </source>
</evidence>
<dbReference type="AlphaFoldDB" id="A0A6C0CME3"/>
<proteinExistence type="predicted"/>
<organism evidence="1">
    <name type="scientific">viral metagenome</name>
    <dbReference type="NCBI Taxonomy" id="1070528"/>
    <lineage>
        <taxon>unclassified sequences</taxon>
        <taxon>metagenomes</taxon>
        <taxon>organismal metagenomes</taxon>
    </lineage>
</organism>
<name>A0A6C0CME3_9ZZZZ</name>
<sequence length="162" mass="19263">MPSFIKEARVFKDDETGNSKIELKYMKYIDGEGYVTHCALFEAEPVGKWEYYVSKSVSKRYEEFLLERIDKTIEVVREMNLIELENVLCENHDINSIIRIMNSIKVLDNTFYPPYINKSKRWQRNFVRAICESTLPYMISRCLNQTKLEALFNVLKQIEEEL</sequence>